<reference evidence="3 4" key="1">
    <citation type="submission" date="2016-08" db="EMBL/GenBank/DDBJ databases">
        <title>A Parts List for Fungal Cellulosomes Revealed by Comparative Genomics.</title>
        <authorList>
            <consortium name="DOE Joint Genome Institute"/>
            <person name="Haitjema C.H."/>
            <person name="Gilmore S.P."/>
            <person name="Henske J.K."/>
            <person name="Solomon K.V."/>
            <person name="De Groot R."/>
            <person name="Kuo A."/>
            <person name="Mondo S.J."/>
            <person name="Salamov A.A."/>
            <person name="Labutti K."/>
            <person name="Zhao Z."/>
            <person name="Chiniquy J."/>
            <person name="Barry K."/>
            <person name="Brewer H.M."/>
            <person name="Purvine S.O."/>
            <person name="Wright A.T."/>
            <person name="Boxma B."/>
            <person name="Van Alen T."/>
            <person name="Hackstein J.H."/>
            <person name="Baker S.E."/>
            <person name="Grigoriev I.V."/>
            <person name="O'Malley M.A."/>
        </authorList>
    </citation>
    <scope>NUCLEOTIDE SEQUENCE [LARGE SCALE GENOMIC DNA]</scope>
    <source>
        <strain evidence="3 4">S4</strain>
    </source>
</reference>
<proteinExistence type="predicted"/>
<dbReference type="EMBL" id="MCFG01000172">
    <property type="protein sequence ID" value="ORX79530.1"/>
    <property type="molecule type" value="Genomic_DNA"/>
</dbReference>
<keyword evidence="4" id="KW-1185">Reference proteome</keyword>
<dbReference type="InterPro" id="IPR000719">
    <property type="entry name" value="Prot_kinase_dom"/>
</dbReference>
<feature type="compositionally biased region" description="Basic and acidic residues" evidence="1">
    <location>
        <begin position="641"/>
        <end position="652"/>
    </location>
</feature>
<accession>A0A1Y1X150</accession>
<comment type="caution">
    <text evidence="3">The sequence shown here is derived from an EMBL/GenBank/DDBJ whole genome shotgun (WGS) entry which is preliminary data.</text>
</comment>
<dbReference type="Gene3D" id="1.10.510.10">
    <property type="entry name" value="Transferase(Phosphotransferase) domain 1"/>
    <property type="match status" value="1"/>
</dbReference>
<feature type="compositionally biased region" description="Polar residues" evidence="1">
    <location>
        <begin position="818"/>
        <end position="829"/>
    </location>
</feature>
<dbReference type="PROSITE" id="PS50011">
    <property type="entry name" value="PROTEIN_KINASE_DOM"/>
    <property type="match status" value="1"/>
</dbReference>
<dbReference type="PROSITE" id="PS00108">
    <property type="entry name" value="PROTEIN_KINASE_ST"/>
    <property type="match status" value="1"/>
</dbReference>
<dbReference type="PANTHER" id="PTHR24347">
    <property type="entry name" value="SERINE/THREONINE-PROTEIN KINASE"/>
    <property type="match status" value="1"/>
</dbReference>
<dbReference type="GO" id="GO:0005524">
    <property type="term" value="F:ATP binding"/>
    <property type="evidence" value="ECO:0007669"/>
    <property type="project" value="InterPro"/>
</dbReference>
<evidence type="ECO:0000256" key="1">
    <source>
        <dbReference type="SAM" id="MobiDB-lite"/>
    </source>
</evidence>
<evidence type="ECO:0000313" key="3">
    <source>
        <dbReference type="EMBL" id="ORX79530.1"/>
    </source>
</evidence>
<dbReference type="InterPro" id="IPR011009">
    <property type="entry name" value="Kinase-like_dom_sf"/>
</dbReference>
<feature type="compositionally biased region" description="Polar residues" evidence="1">
    <location>
        <begin position="398"/>
        <end position="434"/>
    </location>
</feature>
<name>A0A1Y1X150_9FUNG</name>
<dbReference type="OrthoDB" id="10252171at2759"/>
<dbReference type="AlphaFoldDB" id="A0A1Y1X150"/>
<protein>
    <recommendedName>
        <fullName evidence="2">Protein kinase domain-containing protein</fullName>
    </recommendedName>
</protein>
<evidence type="ECO:0000313" key="4">
    <source>
        <dbReference type="Proteomes" id="UP000193944"/>
    </source>
</evidence>
<sequence>MQKYWPERRCHGKENIWYAINTTTQEKVILKYFTISTSDDYKVSREAYTMKYLYNEDPKHFLQMFDFMEDRNEDQYTIAMERAECSLEDIVNERGYLPEEEAIPILREILKAIKVMHKNNFIHRDLKLSNILLRNKNDLSSVTIIDFGETLDRTDDYYITGMVGTLHYMAPEILKKKKYGKAVDLWAYGVIAYRLLTGYFPFIVDGENHSKQLKAILQNGVSYLRGDNQRLSIKAIDFINNILDPEPHNRIGIDTALEHPFLNLDFQGEFAPYKPLPKFSKKMAKDNVKESKFGVKGLFSKAVKIARKQDPNAESEKIIKTLFKNEEDNTEETPTKITYSKTTVQPNKAPQWDGAQTINRIPKNHHNNNVPEYLNVTLGRKFNKNQQYTNQYKQYTNSESPVSPTAGNSPVSPTAGNSPVTPTAGNSPVSPTAGNVQINITEDNINEQQPYGYNQIRYSKTYSPHHKNYAQKYNEGINYSNTYQPKKNDLLNLPTKLPKTAGNSIVIYPDEPEPPRQQNMPENVQQKMNMPMPVNTSNELLPSKTKTAGNTIYTYDEFQDVIHNNSNDGRQNRHNRAYSDSTHRINNNEEYYQNYGRKDDNGHSYAKDQFKAKYTGEIGKSNTHTGTSHRRPYSPILQEPKSPKSDGEYEPHSRHHRKTSSSSSNQYDKDTVRGHRKTNSSSSNHSYEREHDHRRTSSNGSSSPRLQMSPLANPARTSPKMDYSKPYSSIRPSPLANAATIKTSNSIDDKYRSSLKHQENSNKENIEKNYFNNANMMKDIKKGKNAEESNMNMMDIKLRVNMGKNLPKVITVDHNHPSRNSSLFGKNKK</sequence>
<dbReference type="Proteomes" id="UP000193944">
    <property type="component" value="Unassembled WGS sequence"/>
</dbReference>
<feature type="region of interest" description="Disordered" evidence="1">
    <location>
        <begin position="616"/>
        <end position="741"/>
    </location>
</feature>
<evidence type="ECO:0000259" key="2">
    <source>
        <dbReference type="PROSITE" id="PS50011"/>
    </source>
</evidence>
<feature type="region of interest" description="Disordered" evidence="1">
    <location>
        <begin position="810"/>
        <end position="829"/>
    </location>
</feature>
<dbReference type="Pfam" id="PF00069">
    <property type="entry name" value="Pkinase"/>
    <property type="match status" value="1"/>
</dbReference>
<feature type="region of interest" description="Disordered" evidence="1">
    <location>
        <begin position="395"/>
        <end position="434"/>
    </location>
</feature>
<dbReference type="STRING" id="1754192.A0A1Y1X150"/>
<gene>
    <name evidence="3" type="ORF">BCR32DRAFT_246307</name>
</gene>
<feature type="compositionally biased region" description="Basic and acidic residues" evidence="1">
    <location>
        <begin position="686"/>
        <end position="695"/>
    </location>
</feature>
<feature type="domain" description="Protein kinase" evidence="2">
    <location>
        <begin position="1"/>
        <end position="262"/>
    </location>
</feature>
<dbReference type="GO" id="GO:0004672">
    <property type="term" value="F:protein kinase activity"/>
    <property type="evidence" value="ECO:0007669"/>
    <property type="project" value="InterPro"/>
</dbReference>
<feature type="region of interest" description="Disordered" evidence="1">
    <location>
        <begin position="563"/>
        <end position="586"/>
    </location>
</feature>
<dbReference type="SMART" id="SM00220">
    <property type="entry name" value="S_TKc"/>
    <property type="match status" value="1"/>
</dbReference>
<organism evidence="3 4">
    <name type="scientific">Anaeromyces robustus</name>
    <dbReference type="NCBI Taxonomy" id="1754192"/>
    <lineage>
        <taxon>Eukaryota</taxon>
        <taxon>Fungi</taxon>
        <taxon>Fungi incertae sedis</taxon>
        <taxon>Chytridiomycota</taxon>
        <taxon>Chytridiomycota incertae sedis</taxon>
        <taxon>Neocallimastigomycetes</taxon>
        <taxon>Neocallimastigales</taxon>
        <taxon>Neocallimastigaceae</taxon>
        <taxon>Anaeromyces</taxon>
    </lineage>
</organism>
<dbReference type="InterPro" id="IPR008271">
    <property type="entry name" value="Ser/Thr_kinase_AS"/>
</dbReference>
<dbReference type="SUPFAM" id="SSF56112">
    <property type="entry name" value="Protein kinase-like (PK-like)"/>
    <property type="match status" value="1"/>
</dbReference>
<feature type="compositionally biased region" description="Polar residues" evidence="1">
    <location>
        <begin position="697"/>
        <end position="706"/>
    </location>
</feature>
<reference evidence="3 4" key="2">
    <citation type="submission" date="2016-08" db="EMBL/GenBank/DDBJ databases">
        <title>Pervasive Adenine N6-methylation of Active Genes in Fungi.</title>
        <authorList>
            <consortium name="DOE Joint Genome Institute"/>
            <person name="Mondo S.J."/>
            <person name="Dannebaum R.O."/>
            <person name="Kuo R.C."/>
            <person name="Labutti K."/>
            <person name="Haridas S."/>
            <person name="Kuo A."/>
            <person name="Salamov A."/>
            <person name="Ahrendt S.R."/>
            <person name="Lipzen A."/>
            <person name="Sullivan W."/>
            <person name="Andreopoulos W.B."/>
            <person name="Clum A."/>
            <person name="Lindquist E."/>
            <person name="Daum C."/>
            <person name="Ramamoorthy G.K."/>
            <person name="Gryganskyi A."/>
            <person name="Culley D."/>
            <person name="Magnuson J.K."/>
            <person name="James T.Y."/>
            <person name="O'Malley M.A."/>
            <person name="Stajich J.E."/>
            <person name="Spatafora J.W."/>
            <person name="Visel A."/>
            <person name="Grigoriev I.V."/>
        </authorList>
    </citation>
    <scope>NUCLEOTIDE SEQUENCE [LARGE SCALE GENOMIC DNA]</scope>
    <source>
        <strain evidence="3 4">S4</strain>
    </source>
</reference>